<protein>
    <recommendedName>
        <fullName evidence="3">ABC transporter permease</fullName>
    </recommendedName>
</protein>
<feature type="transmembrane region" description="Helical" evidence="1">
    <location>
        <begin position="25"/>
        <end position="50"/>
    </location>
</feature>
<dbReference type="PANTHER" id="PTHR36833">
    <property type="entry name" value="SLR0610 PROTEIN-RELATED"/>
    <property type="match status" value="1"/>
</dbReference>
<sequence>MKYVKLFYAQCKLSVMAATMYRANFWLMLIQSILNSFMTLLSVEFIYGSVESIAGWSKEDMIVLICTSLIVNQMYRGIIHFNQNRFVNGVGSGGFDKLLLRPINLLFQVNTGPIHISGLLSIIAPVIVLLSQLSKMSSHISATQISLYLLFLINGVVVLASFMLLLYTLAFVFIKVDGINNIYYLMMDMASKPQEMFAKEFLYGFLWVVPAIPLANAPATVLLGKRSVLPLALYILIGVTFVLLSTVSLHTGRKRYTSASS</sequence>
<keyword evidence="1" id="KW-0472">Membrane</keyword>
<reference evidence="2" key="1">
    <citation type="submission" date="2019-08" db="EMBL/GenBank/DDBJ databases">
        <authorList>
            <person name="Kucharzyk K."/>
            <person name="Murdoch R.W."/>
            <person name="Higgins S."/>
            <person name="Loffler F."/>
        </authorList>
    </citation>
    <scope>NUCLEOTIDE SEQUENCE</scope>
</reference>
<evidence type="ECO:0000256" key="1">
    <source>
        <dbReference type="SAM" id="Phobius"/>
    </source>
</evidence>
<keyword evidence="1" id="KW-1133">Transmembrane helix</keyword>
<proteinExistence type="predicted"/>
<feature type="transmembrane region" description="Helical" evidence="1">
    <location>
        <begin position="201"/>
        <end position="224"/>
    </location>
</feature>
<dbReference type="EMBL" id="VSSQ01005079">
    <property type="protein sequence ID" value="MPM27755.1"/>
    <property type="molecule type" value="Genomic_DNA"/>
</dbReference>
<feature type="transmembrane region" description="Helical" evidence="1">
    <location>
        <begin position="114"/>
        <end position="133"/>
    </location>
</feature>
<comment type="caution">
    <text evidence="2">The sequence shown here is derived from an EMBL/GenBank/DDBJ whole genome shotgun (WGS) entry which is preliminary data.</text>
</comment>
<evidence type="ECO:0008006" key="3">
    <source>
        <dbReference type="Google" id="ProtNLM"/>
    </source>
</evidence>
<name>A0A644YGR3_9ZZZZ</name>
<dbReference type="InterPro" id="IPR010390">
    <property type="entry name" value="ABC-2_transporter-like"/>
</dbReference>
<dbReference type="PANTHER" id="PTHR36833:SF1">
    <property type="entry name" value="INTEGRAL MEMBRANE TRANSPORT PROTEIN"/>
    <property type="match status" value="1"/>
</dbReference>
<evidence type="ECO:0000313" key="2">
    <source>
        <dbReference type="EMBL" id="MPM27755.1"/>
    </source>
</evidence>
<feature type="transmembrane region" description="Helical" evidence="1">
    <location>
        <begin position="145"/>
        <end position="174"/>
    </location>
</feature>
<keyword evidence="1" id="KW-0812">Transmembrane</keyword>
<dbReference type="AlphaFoldDB" id="A0A644YGR3"/>
<gene>
    <name evidence="2" type="ORF">SDC9_74269</name>
</gene>
<organism evidence="2">
    <name type="scientific">bioreactor metagenome</name>
    <dbReference type="NCBI Taxonomy" id="1076179"/>
    <lineage>
        <taxon>unclassified sequences</taxon>
        <taxon>metagenomes</taxon>
        <taxon>ecological metagenomes</taxon>
    </lineage>
</organism>
<dbReference type="Pfam" id="PF06182">
    <property type="entry name" value="ABC2_membrane_6"/>
    <property type="match status" value="1"/>
</dbReference>
<accession>A0A644YGR3</accession>
<feature type="transmembrane region" description="Helical" evidence="1">
    <location>
        <begin position="231"/>
        <end position="251"/>
    </location>
</feature>